<evidence type="ECO:0000256" key="1">
    <source>
        <dbReference type="SAM" id="MobiDB-lite"/>
    </source>
</evidence>
<protein>
    <submittedName>
        <fullName evidence="2">Uncharacterized protein</fullName>
    </submittedName>
</protein>
<feature type="region of interest" description="Disordered" evidence="1">
    <location>
        <begin position="1"/>
        <end position="20"/>
    </location>
</feature>
<accession>A0AAW0QN59</accession>
<feature type="compositionally biased region" description="Basic residues" evidence="1">
    <location>
        <begin position="225"/>
        <end position="242"/>
    </location>
</feature>
<organism evidence="2 3">
    <name type="scientific">Apiospora kogelbergensis</name>
    <dbReference type="NCBI Taxonomy" id="1337665"/>
    <lineage>
        <taxon>Eukaryota</taxon>
        <taxon>Fungi</taxon>
        <taxon>Dikarya</taxon>
        <taxon>Ascomycota</taxon>
        <taxon>Pezizomycotina</taxon>
        <taxon>Sordariomycetes</taxon>
        <taxon>Xylariomycetidae</taxon>
        <taxon>Amphisphaeriales</taxon>
        <taxon>Apiosporaceae</taxon>
        <taxon>Apiospora</taxon>
    </lineage>
</organism>
<dbReference type="Proteomes" id="UP001392437">
    <property type="component" value="Unassembled WGS sequence"/>
</dbReference>
<feature type="compositionally biased region" description="Polar residues" evidence="1">
    <location>
        <begin position="1"/>
        <end position="10"/>
    </location>
</feature>
<evidence type="ECO:0000313" key="2">
    <source>
        <dbReference type="EMBL" id="KAK8096289.1"/>
    </source>
</evidence>
<evidence type="ECO:0000313" key="3">
    <source>
        <dbReference type="Proteomes" id="UP001392437"/>
    </source>
</evidence>
<reference evidence="2 3" key="1">
    <citation type="submission" date="2023-01" db="EMBL/GenBank/DDBJ databases">
        <title>Analysis of 21 Apiospora genomes using comparative genomics revels a genus with tremendous synthesis potential of carbohydrate active enzymes and secondary metabolites.</title>
        <authorList>
            <person name="Sorensen T."/>
        </authorList>
    </citation>
    <scope>NUCLEOTIDE SEQUENCE [LARGE SCALE GENOMIC DNA]</scope>
    <source>
        <strain evidence="2 3">CBS 117206</strain>
    </source>
</reference>
<dbReference type="EMBL" id="JAQQWP010000011">
    <property type="protein sequence ID" value="KAK8096289.1"/>
    <property type="molecule type" value="Genomic_DNA"/>
</dbReference>
<gene>
    <name evidence="2" type="ORF">PG999_014311</name>
</gene>
<name>A0AAW0QN59_9PEZI</name>
<sequence length="307" mass="34183">MGALSPSTIPTRREEEKKQSSCAEIANALATLDRHKKRGKKIPQYQPRAAKISTTIAGERRHDPCIGCIRSALASTNHASYCHDNNTDSNGRCFSCIKNNRACERKAPKLMRRVARWLLRQCEVVKRLDPKPASEAAKTNFRTQTRRLETLRATWRGLELINLAGPEHSLHDGDAGDPEAPVDPTPRVQEFANKKSRSRGRQASEPPAKRQKLPDEKPQDGGRSTKGKAKAKGSRLRKSKSKPKGEGQETQGEEQAEQRGEEQPAEQRPAEQRPARANSVPAQDRDQGARVVKTLEEIKKSLLGKQD</sequence>
<dbReference type="AlphaFoldDB" id="A0AAW0QN59"/>
<feature type="region of interest" description="Disordered" evidence="1">
    <location>
        <begin position="166"/>
        <end position="292"/>
    </location>
</feature>
<feature type="compositionally biased region" description="Basic and acidic residues" evidence="1">
    <location>
        <begin position="283"/>
        <end position="292"/>
    </location>
</feature>
<keyword evidence="3" id="KW-1185">Reference proteome</keyword>
<comment type="caution">
    <text evidence="2">The sequence shown here is derived from an EMBL/GenBank/DDBJ whole genome shotgun (WGS) entry which is preliminary data.</text>
</comment>
<proteinExistence type="predicted"/>